<dbReference type="Gene3D" id="1.10.8.60">
    <property type="match status" value="1"/>
</dbReference>
<dbReference type="InterPro" id="IPR010372">
    <property type="entry name" value="DNA_pol3_delta_N"/>
</dbReference>
<dbReference type="Pfam" id="PF06144">
    <property type="entry name" value="DNA_pol3_delta"/>
    <property type="match status" value="1"/>
</dbReference>
<evidence type="ECO:0000256" key="1">
    <source>
        <dbReference type="ARBA" id="ARBA00012417"/>
    </source>
</evidence>
<dbReference type="AlphaFoldDB" id="A0A1E5IHG5"/>
<evidence type="ECO:0000256" key="4">
    <source>
        <dbReference type="ARBA" id="ARBA00022695"/>
    </source>
</evidence>
<evidence type="ECO:0000259" key="10">
    <source>
        <dbReference type="Pfam" id="PF21694"/>
    </source>
</evidence>
<dbReference type="InterPro" id="IPR048466">
    <property type="entry name" value="DNA_pol3_delta-like_C"/>
</dbReference>
<organism evidence="11 12">
    <name type="scientific">Endomicrobium trichonymphae</name>
    <dbReference type="NCBI Taxonomy" id="1408204"/>
    <lineage>
        <taxon>Bacteria</taxon>
        <taxon>Pseudomonadati</taxon>
        <taxon>Elusimicrobiota</taxon>
        <taxon>Endomicrobiia</taxon>
        <taxon>Endomicrobiales</taxon>
        <taxon>Endomicrobiaceae</taxon>
        <taxon>Candidatus Endomicrobiellum</taxon>
    </lineage>
</organism>
<gene>
    <name evidence="11" type="ORF">ATZ36_06990</name>
</gene>
<evidence type="ECO:0000256" key="5">
    <source>
        <dbReference type="ARBA" id="ARBA00022705"/>
    </source>
</evidence>
<evidence type="ECO:0000256" key="3">
    <source>
        <dbReference type="ARBA" id="ARBA00022679"/>
    </source>
</evidence>
<dbReference type="EC" id="2.7.7.7" evidence="1"/>
<evidence type="ECO:0000256" key="6">
    <source>
        <dbReference type="ARBA" id="ARBA00022932"/>
    </source>
</evidence>
<evidence type="ECO:0000259" key="9">
    <source>
        <dbReference type="Pfam" id="PF06144"/>
    </source>
</evidence>
<comment type="catalytic activity">
    <reaction evidence="8">
        <text>DNA(n) + a 2'-deoxyribonucleoside 5'-triphosphate = DNA(n+1) + diphosphate</text>
        <dbReference type="Rhea" id="RHEA:22508"/>
        <dbReference type="Rhea" id="RHEA-COMP:17339"/>
        <dbReference type="Rhea" id="RHEA-COMP:17340"/>
        <dbReference type="ChEBI" id="CHEBI:33019"/>
        <dbReference type="ChEBI" id="CHEBI:61560"/>
        <dbReference type="ChEBI" id="CHEBI:173112"/>
        <dbReference type="EC" id="2.7.7.7"/>
    </reaction>
</comment>
<dbReference type="PANTHER" id="PTHR34388:SF1">
    <property type="entry name" value="DNA POLYMERASE III SUBUNIT DELTA"/>
    <property type="match status" value="1"/>
</dbReference>
<dbReference type="SUPFAM" id="SSF48019">
    <property type="entry name" value="post-AAA+ oligomerization domain-like"/>
    <property type="match status" value="1"/>
</dbReference>
<dbReference type="Pfam" id="PF21694">
    <property type="entry name" value="DNA_pol3_delta_C"/>
    <property type="match status" value="1"/>
</dbReference>
<keyword evidence="6" id="KW-0239">DNA-directed DNA polymerase</keyword>
<evidence type="ECO:0000256" key="7">
    <source>
        <dbReference type="ARBA" id="ARBA00034754"/>
    </source>
</evidence>
<feature type="domain" description="DNA polymerase III delta N-terminal" evidence="9">
    <location>
        <begin position="22"/>
        <end position="119"/>
    </location>
</feature>
<dbReference type="InterPro" id="IPR005790">
    <property type="entry name" value="DNA_polIII_delta"/>
</dbReference>
<dbReference type="Gene3D" id="1.20.272.10">
    <property type="match status" value="1"/>
</dbReference>
<comment type="similarity">
    <text evidence="7">Belongs to the DNA polymerase HolA subunit family.</text>
</comment>
<name>A0A1E5IHG5_ENDTX</name>
<dbReference type="InterPro" id="IPR008921">
    <property type="entry name" value="DNA_pol3_clamp-load_cplx_C"/>
</dbReference>
<dbReference type="GO" id="GO:0006261">
    <property type="term" value="P:DNA-templated DNA replication"/>
    <property type="evidence" value="ECO:0007669"/>
    <property type="project" value="TreeGrafter"/>
</dbReference>
<feature type="domain" description="DNA polymerase III delta subunit-like C-terminal" evidence="10">
    <location>
        <begin position="216"/>
        <end position="336"/>
    </location>
</feature>
<evidence type="ECO:0000313" key="12">
    <source>
        <dbReference type="Proteomes" id="UP000095237"/>
    </source>
</evidence>
<reference evidence="11 12" key="1">
    <citation type="submission" date="2015-11" db="EMBL/GenBank/DDBJ databases">
        <title>Evidence for parallel genomic evolution in an endosymbiosis of termite gut flagellates.</title>
        <authorList>
            <person name="Zheng H."/>
        </authorList>
    </citation>
    <scope>NUCLEOTIDE SEQUENCE [LARGE SCALE GENOMIC DNA]</scope>
    <source>
        <strain evidence="11 12">CET450</strain>
    </source>
</reference>
<evidence type="ECO:0000313" key="11">
    <source>
        <dbReference type="EMBL" id="OEG69932.1"/>
    </source>
</evidence>
<dbReference type="InterPro" id="IPR027417">
    <property type="entry name" value="P-loop_NTPase"/>
</dbReference>
<accession>A0A1E5IHG5</accession>
<dbReference type="GO" id="GO:0009360">
    <property type="term" value="C:DNA polymerase III complex"/>
    <property type="evidence" value="ECO:0007669"/>
    <property type="project" value="InterPro"/>
</dbReference>
<dbReference type="EMBL" id="LNVX01000526">
    <property type="protein sequence ID" value="OEG69932.1"/>
    <property type="molecule type" value="Genomic_DNA"/>
</dbReference>
<keyword evidence="3" id="KW-0808">Transferase</keyword>
<dbReference type="SUPFAM" id="SSF52540">
    <property type="entry name" value="P-loop containing nucleoside triphosphate hydrolases"/>
    <property type="match status" value="1"/>
</dbReference>
<evidence type="ECO:0000256" key="2">
    <source>
        <dbReference type="ARBA" id="ARBA00017703"/>
    </source>
</evidence>
<dbReference type="PANTHER" id="PTHR34388">
    <property type="entry name" value="DNA POLYMERASE III SUBUNIT DELTA"/>
    <property type="match status" value="1"/>
</dbReference>
<comment type="caution">
    <text evidence="11">The sequence shown here is derived from an EMBL/GenBank/DDBJ whole genome shotgun (WGS) entry which is preliminary data.</text>
</comment>
<proteinExistence type="inferred from homology"/>
<dbReference type="GO" id="GO:0003677">
    <property type="term" value="F:DNA binding"/>
    <property type="evidence" value="ECO:0007669"/>
    <property type="project" value="InterPro"/>
</dbReference>
<dbReference type="Gene3D" id="3.40.50.300">
    <property type="entry name" value="P-loop containing nucleotide triphosphate hydrolases"/>
    <property type="match status" value="1"/>
</dbReference>
<dbReference type="NCBIfam" id="TIGR01128">
    <property type="entry name" value="holA"/>
    <property type="match status" value="1"/>
</dbReference>
<keyword evidence="5" id="KW-0235">DNA replication</keyword>
<sequence length="339" mass="38087">MNILKIQDFNKLISLQKISPVYLLAGEESYFINRCLNKIEKLAAADDLNREVFYASESSADDILNALQTLPFLGEIRVVIVKGVNKMKAVDAERLTCYLSNIIETSSLILLYFDNYKKETVAKRKEFINKCIASKNCISVNCRKQYENEVKEFIKNEFAQKGKEISYDVISRIIEGNGTDLSNISNEIEKLSLFAGKNKKDMTQEDLEKSSGYTKETNIYALSSDIEAGDLKKAMFVLEKLLNEREESVIILSAISSAVRKMLNAKSMIEEQGLSVAETASALRIHDFYAETFFTNLKKHSTNILKESLRTILKTDVAIKTGSSDAASALDKTILSICK</sequence>
<keyword evidence="4" id="KW-0548">Nucleotidyltransferase</keyword>
<dbReference type="GO" id="GO:0003887">
    <property type="term" value="F:DNA-directed DNA polymerase activity"/>
    <property type="evidence" value="ECO:0007669"/>
    <property type="project" value="UniProtKB-KW"/>
</dbReference>
<dbReference type="Proteomes" id="UP000095237">
    <property type="component" value="Unassembled WGS sequence"/>
</dbReference>
<protein>
    <recommendedName>
        <fullName evidence="2">DNA polymerase III subunit delta</fullName>
        <ecNumber evidence="1">2.7.7.7</ecNumber>
    </recommendedName>
</protein>
<evidence type="ECO:0000256" key="8">
    <source>
        <dbReference type="ARBA" id="ARBA00049244"/>
    </source>
</evidence>
<keyword evidence="12" id="KW-1185">Reference proteome</keyword>